<keyword evidence="7 11" id="KW-0833">Ubl conjugation pathway</keyword>
<feature type="region of interest" description="Disordered" evidence="12">
    <location>
        <begin position="705"/>
        <end position="751"/>
    </location>
</feature>
<feature type="region of interest" description="Disordered" evidence="12">
    <location>
        <begin position="3034"/>
        <end position="3087"/>
    </location>
</feature>
<dbReference type="Proteomes" id="UP001206595">
    <property type="component" value="Unassembled WGS sequence"/>
</dbReference>
<evidence type="ECO:0000256" key="6">
    <source>
        <dbReference type="ARBA" id="ARBA00022679"/>
    </source>
</evidence>
<comment type="similarity">
    <text evidence="10">Belongs to the UPL family. TOM1/PTR1 subfamily.</text>
</comment>
<dbReference type="SUPFAM" id="SSF46934">
    <property type="entry name" value="UBA-like"/>
    <property type="match status" value="1"/>
</dbReference>
<comment type="caution">
    <text evidence="15">The sequence shown here is derived from an EMBL/GenBank/DDBJ whole genome shotgun (WGS) entry which is preliminary data.</text>
</comment>
<dbReference type="GO" id="GO:0006511">
    <property type="term" value="P:ubiquitin-dependent protein catabolic process"/>
    <property type="evidence" value="ECO:0007669"/>
    <property type="project" value="TreeGrafter"/>
</dbReference>
<dbReference type="InterPro" id="IPR009060">
    <property type="entry name" value="UBA-like_sf"/>
</dbReference>
<dbReference type="InterPro" id="IPR000569">
    <property type="entry name" value="HECT_dom"/>
</dbReference>
<dbReference type="GO" id="GO:0000209">
    <property type="term" value="P:protein polyubiquitination"/>
    <property type="evidence" value="ECO:0007669"/>
    <property type="project" value="TreeGrafter"/>
</dbReference>
<dbReference type="Gene3D" id="1.10.8.10">
    <property type="entry name" value="DNA helicase RuvA subunit, C-terminal domain"/>
    <property type="match status" value="1"/>
</dbReference>
<dbReference type="RefSeq" id="XP_051443937.1">
    <property type="nucleotide sequence ID" value="XM_051589536.1"/>
</dbReference>
<evidence type="ECO:0000256" key="9">
    <source>
        <dbReference type="ARBA" id="ARBA00023242"/>
    </source>
</evidence>
<keyword evidence="6" id="KW-0808">Transferase</keyword>
<dbReference type="Gene3D" id="3.90.1750.10">
    <property type="entry name" value="Hect, E3 ligase catalytic domains"/>
    <property type="match status" value="1"/>
</dbReference>
<dbReference type="Pfam" id="PF14377">
    <property type="entry name" value="UBM"/>
    <property type="match status" value="2"/>
</dbReference>
<feature type="compositionally biased region" description="Basic and acidic residues" evidence="12">
    <location>
        <begin position="2100"/>
        <end position="2117"/>
    </location>
</feature>
<feature type="compositionally biased region" description="Basic and acidic residues" evidence="12">
    <location>
        <begin position="2251"/>
        <end position="2262"/>
    </location>
</feature>
<feature type="compositionally biased region" description="Low complexity" evidence="12">
    <location>
        <begin position="2761"/>
        <end position="2777"/>
    </location>
</feature>
<feature type="region of interest" description="Disordered" evidence="12">
    <location>
        <begin position="2513"/>
        <end position="2546"/>
    </location>
</feature>
<dbReference type="InterPro" id="IPR050409">
    <property type="entry name" value="E3_ubiq-protein_ligase"/>
</dbReference>
<feature type="region of interest" description="Disordered" evidence="12">
    <location>
        <begin position="1779"/>
        <end position="1810"/>
    </location>
</feature>
<dbReference type="CDD" id="cd00078">
    <property type="entry name" value="HECTc"/>
    <property type="match status" value="1"/>
</dbReference>
<feature type="compositionally biased region" description="Acidic residues" evidence="12">
    <location>
        <begin position="2295"/>
        <end position="2323"/>
    </location>
</feature>
<comment type="catalytic activity">
    <reaction evidence="1">
        <text>S-ubiquitinyl-[E2 ubiquitin-conjugating enzyme]-L-cysteine + [acceptor protein]-L-lysine = [E2 ubiquitin-conjugating enzyme]-L-cysteine + N(6)-ubiquitinyl-[acceptor protein]-L-lysine.</text>
        <dbReference type="EC" id="2.3.2.26"/>
    </reaction>
</comment>
<evidence type="ECO:0000256" key="4">
    <source>
        <dbReference type="ARBA" id="ARBA00012485"/>
    </source>
</evidence>
<dbReference type="SUPFAM" id="SSF48371">
    <property type="entry name" value="ARM repeat"/>
    <property type="match status" value="2"/>
</dbReference>
<evidence type="ECO:0000256" key="11">
    <source>
        <dbReference type="PROSITE-ProRule" id="PRU00104"/>
    </source>
</evidence>
<feature type="compositionally biased region" description="Basic and acidic residues" evidence="12">
    <location>
        <begin position="705"/>
        <end position="721"/>
    </location>
</feature>
<feature type="region of interest" description="Disordered" evidence="12">
    <location>
        <begin position="2421"/>
        <end position="2464"/>
    </location>
</feature>
<dbReference type="InterPro" id="IPR025527">
    <property type="entry name" value="HUWE1/Rev1_UBM"/>
</dbReference>
<protein>
    <recommendedName>
        <fullName evidence="4">HECT-type E3 ubiquitin transferase</fullName>
        <ecNumber evidence="4">2.3.2.26</ecNumber>
    </recommendedName>
</protein>
<name>A0AAD5E889_UMBRA</name>
<keyword evidence="16" id="KW-1185">Reference proteome</keyword>
<dbReference type="Gene3D" id="3.30.2160.10">
    <property type="entry name" value="Hect, E3 ligase catalytic domain"/>
    <property type="match status" value="1"/>
</dbReference>
<dbReference type="PANTHER" id="PTHR11254:SF67">
    <property type="entry name" value="E3 UBIQUITIN-PROTEIN LIGASE HUWE1"/>
    <property type="match status" value="1"/>
</dbReference>
<dbReference type="InterPro" id="IPR015940">
    <property type="entry name" value="UBA"/>
</dbReference>
<evidence type="ECO:0000259" key="13">
    <source>
        <dbReference type="PROSITE" id="PS50030"/>
    </source>
</evidence>
<feature type="compositionally biased region" description="Polar residues" evidence="12">
    <location>
        <begin position="2528"/>
        <end position="2544"/>
    </location>
</feature>
<feature type="domain" description="HECT" evidence="14">
    <location>
        <begin position="3383"/>
        <end position="3718"/>
    </location>
</feature>
<feature type="region of interest" description="Disordered" evidence="12">
    <location>
        <begin position="2100"/>
        <end position="2130"/>
    </location>
</feature>
<keyword evidence="5" id="KW-0813">Transport</keyword>
<dbReference type="GO" id="GO:0051028">
    <property type="term" value="P:mRNA transport"/>
    <property type="evidence" value="ECO:0007669"/>
    <property type="project" value="UniProtKB-KW"/>
</dbReference>
<evidence type="ECO:0000256" key="3">
    <source>
        <dbReference type="ARBA" id="ARBA00004906"/>
    </source>
</evidence>
<dbReference type="EMBL" id="MU620924">
    <property type="protein sequence ID" value="KAI8578933.1"/>
    <property type="molecule type" value="Genomic_DNA"/>
</dbReference>
<dbReference type="Pfam" id="PF06012">
    <property type="entry name" value="DUF908"/>
    <property type="match status" value="1"/>
</dbReference>
<dbReference type="SUPFAM" id="SSF56204">
    <property type="entry name" value="Hect, E3 ligase catalytic domain"/>
    <property type="match status" value="1"/>
</dbReference>
<reference evidence="15" key="2">
    <citation type="journal article" date="2022" name="Proc. Natl. Acad. Sci. U.S.A.">
        <title>Diploid-dominant life cycles characterize the early evolution of Fungi.</title>
        <authorList>
            <person name="Amses K.R."/>
            <person name="Simmons D.R."/>
            <person name="Longcore J.E."/>
            <person name="Mondo S.J."/>
            <person name="Seto K."/>
            <person name="Jeronimo G.H."/>
            <person name="Bonds A.E."/>
            <person name="Quandt C.A."/>
            <person name="Davis W.J."/>
            <person name="Chang Y."/>
            <person name="Federici B.A."/>
            <person name="Kuo A."/>
            <person name="LaButti K."/>
            <person name="Pangilinan J."/>
            <person name="Andreopoulos W."/>
            <person name="Tritt A."/>
            <person name="Riley R."/>
            <person name="Hundley H."/>
            <person name="Johnson J."/>
            <person name="Lipzen A."/>
            <person name="Barry K."/>
            <person name="Lang B.F."/>
            <person name="Cuomo C.A."/>
            <person name="Buchler N.E."/>
            <person name="Grigoriev I.V."/>
            <person name="Spatafora J.W."/>
            <person name="Stajich J.E."/>
            <person name="James T.Y."/>
        </authorList>
    </citation>
    <scope>NUCLEOTIDE SEQUENCE</scope>
    <source>
        <strain evidence="15">AG</strain>
    </source>
</reference>
<dbReference type="PROSITE" id="PS50030">
    <property type="entry name" value="UBA"/>
    <property type="match status" value="1"/>
</dbReference>
<feature type="region of interest" description="Disordered" evidence="12">
    <location>
        <begin position="1334"/>
        <end position="1439"/>
    </location>
</feature>
<dbReference type="PROSITE" id="PS50237">
    <property type="entry name" value="HECT"/>
    <property type="match status" value="1"/>
</dbReference>
<comment type="pathway">
    <text evidence="3">Protein modification; protein ubiquitination.</text>
</comment>
<dbReference type="Pfam" id="PF00632">
    <property type="entry name" value="HECT"/>
    <property type="match status" value="1"/>
</dbReference>
<gene>
    <name evidence="15" type="ORF">K450DRAFT_244147</name>
</gene>
<dbReference type="GeneID" id="75914881"/>
<feature type="region of interest" description="Disordered" evidence="12">
    <location>
        <begin position="2150"/>
        <end position="2323"/>
    </location>
</feature>
<evidence type="ECO:0000256" key="2">
    <source>
        <dbReference type="ARBA" id="ARBA00004123"/>
    </source>
</evidence>
<evidence type="ECO:0000313" key="15">
    <source>
        <dbReference type="EMBL" id="KAI8578933.1"/>
    </source>
</evidence>
<evidence type="ECO:0000256" key="7">
    <source>
        <dbReference type="ARBA" id="ARBA00022786"/>
    </source>
</evidence>
<feature type="compositionally biased region" description="Polar residues" evidence="12">
    <location>
        <begin position="980"/>
        <end position="991"/>
    </location>
</feature>
<dbReference type="InterPro" id="IPR010314">
    <property type="entry name" value="E3_Ub_ligase_DUF913"/>
</dbReference>
<dbReference type="Gene3D" id="3.30.2410.10">
    <property type="entry name" value="Hect, E3 ligase catalytic domain"/>
    <property type="match status" value="1"/>
</dbReference>
<feature type="active site" description="Glycyl thioester intermediate" evidence="11">
    <location>
        <position position="3685"/>
    </location>
</feature>
<evidence type="ECO:0000256" key="1">
    <source>
        <dbReference type="ARBA" id="ARBA00000885"/>
    </source>
</evidence>
<organism evidence="15 16">
    <name type="scientific">Umbelopsis ramanniana AG</name>
    <dbReference type="NCBI Taxonomy" id="1314678"/>
    <lineage>
        <taxon>Eukaryota</taxon>
        <taxon>Fungi</taxon>
        <taxon>Fungi incertae sedis</taxon>
        <taxon>Mucoromycota</taxon>
        <taxon>Mucoromycotina</taxon>
        <taxon>Umbelopsidomycetes</taxon>
        <taxon>Umbelopsidales</taxon>
        <taxon>Umbelopsidaceae</taxon>
        <taxon>Umbelopsis</taxon>
    </lineage>
</organism>
<dbReference type="CDD" id="cd14297">
    <property type="entry name" value="UBA2_spUBP14_like"/>
    <property type="match status" value="1"/>
</dbReference>
<feature type="compositionally biased region" description="Basic and acidic residues" evidence="12">
    <location>
        <begin position="2609"/>
        <end position="2642"/>
    </location>
</feature>
<feature type="compositionally biased region" description="Basic and acidic residues" evidence="12">
    <location>
        <begin position="1787"/>
        <end position="1801"/>
    </location>
</feature>
<dbReference type="InterPro" id="IPR016024">
    <property type="entry name" value="ARM-type_fold"/>
</dbReference>
<dbReference type="SMART" id="SM00165">
    <property type="entry name" value="UBA"/>
    <property type="match status" value="1"/>
</dbReference>
<dbReference type="FunFam" id="3.30.2160.10:FF:000001">
    <property type="entry name" value="E3 ubiquitin-protein ligase NEDD4-like"/>
    <property type="match status" value="1"/>
</dbReference>
<dbReference type="FunFam" id="3.90.1750.10:FF:000003">
    <property type="entry name" value="E3 ubiquitin-protein ligase UPL1"/>
    <property type="match status" value="1"/>
</dbReference>
<dbReference type="EC" id="2.3.2.26" evidence="4"/>
<proteinExistence type="inferred from homology"/>
<dbReference type="InterPro" id="IPR035983">
    <property type="entry name" value="Hect_E3_ubiquitin_ligase"/>
</dbReference>
<evidence type="ECO:0000256" key="10">
    <source>
        <dbReference type="ARBA" id="ARBA00034494"/>
    </source>
</evidence>
<dbReference type="SMART" id="SM00119">
    <property type="entry name" value="HECTc"/>
    <property type="match status" value="1"/>
</dbReference>
<dbReference type="FunFam" id="3.30.2410.10:FF:000004">
    <property type="entry name" value="E3 ubiquitin-protein ligase HUWE1, variant"/>
    <property type="match status" value="1"/>
</dbReference>
<feature type="compositionally biased region" description="Basic and acidic residues" evidence="12">
    <location>
        <begin position="3067"/>
        <end position="3078"/>
    </location>
</feature>
<dbReference type="GO" id="GO:0005737">
    <property type="term" value="C:cytoplasm"/>
    <property type="evidence" value="ECO:0007669"/>
    <property type="project" value="TreeGrafter"/>
</dbReference>
<dbReference type="PANTHER" id="PTHR11254">
    <property type="entry name" value="HECT DOMAIN UBIQUITIN-PROTEIN LIGASE"/>
    <property type="match status" value="1"/>
</dbReference>
<feature type="compositionally biased region" description="Polar residues" evidence="12">
    <location>
        <begin position="1334"/>
        <end position="1347"/>
    </location>
</feature>
<reference evidence="15" key="1">
    <citation type="submission" date="2021-06" db="EMBL/GenBank/DDBJ databases">
        <authorList>
            <consortium name="DOE Joint Genome Institute"/>
            <person name="Mondo S.J."/>
            <person name="Amses K.R."/>
            <person name="Simmons D.R."/>
            <person name="Longcore J.E."/>
            <person name="Seto K."/>
            <person name="Alves G.H."/>
            <person name="Bonds A.E."/>
            <person name="Quandt C.A."/>
            <person name="Davis W.J."/>
            <person name="Chang Y."/>
            <person name="Letcher P.M."/>
            <person name="Powell M.J."/>
            <person name="Kuo A."/>
            <person name="Labutti K."/>
            <person name="Pangilinan J."/>
            <person name="Andreopoulos W."/>
            <person name="Tritt A."/>
            <person name="Riley R."/>
            <person name="Hundley H."/>
            <person name="Johnson J."/>
            <person name="Lipzen A."/>
            <person name="Barry K."/>
            <person name="Berbee M.L."/>
            <person name="Buchler N.E."/>
            <person name="Grigoriev I.V."/>
            <person name="Spatafora J.W."/>
            <person name="Stajich J.E."/>
            <person name="James T.Y."/>
        </authorList>
    </citation>
    <scope>NUCLEOTIDE SEQUENCE</scope>
    <source>
        <strain evidence="15">AG</strain>
    </source>
</reference>
<dbReference type="Pfam" id="PF00627">
    <property type="entry name" value="UBA"/>
    <property type="match status" value="1"/>
</dbReference>
<dbReference type="InterPro" id="IPR010309">
    <property type="entry name" value="E3_Ub_ligase_DUF908"/>
</dbReference>
<evidence type="ECO:0000259" key="14">
    <source>
        <dbReference type="PROSITE" id="PS50237"/>
    </source>
</evidence>
<feature type="domain" description="UBA" evidence="13">
    <location>
        <begin position="1277"/>
        <end position="1317"/>
    </location>
</feature>
<dbReference type="GO" id="GO:0005634">
    <property type="term" value="C:nucleus"/>
    <property type="evidence" value="ECO:0007669"/>
    <property type="project" value="UniProtKB-SubCell"/>
</dbReference>
<feature type="region of interest" description="Disordered" evidence="12">
    <location>
        <begin position="980"/>
        <end position="1003"/>
    </location>
</feature>
<dbReference type="Pfam" id="PF06025">
    <property type="entry name" value="DUF913"/>
    <property type="match status" value="1"/>
</dbReference>
<evidence type="ECO:0000256" key="12">
    <source>
        <dbReference type="SAM" id="MobiDB-lite"/>
    </source>
</evidence>
<accession>A0AAD5E889</accession>
<dbReference type="GO" id="GO:0061630">
    <property type="term" value="F:ubiquitin protein ligase activity"/>
    <property type="evidence" value="ECO:0007669"/>
    <property type="project" value="UniProtKB-EC"/>
</dbReference>
<feature type="compositionally biased region" description="Acidic residues" evidence="12">
    <location>
        <begin position="2212"/>
        <end position="2250"/>
    </location>
</feature>
<evidence type="ECO:0000256" key="8">
    <source>
        <dbReference type="ARBA" id="ARBA00022816"/>
    </source>
</evidence>
<evidence type="ECO:0000256" key="5">
    <source>
        <dbReference type="ARBA" id="ARBA00022448"/>
    </source>
</evidence>
<comment type="subcellular location">
    <subcellularLocation>
        <location evidence="2">Nucleus</location>
    </subcellularLocation>
</comment>
<keyword evidence="9" id="KW-0539">Nucleus</keyword>
<feature type="region of interest" description="Disordered" evidence="12">
    <location>
        <begin position="2753"/>
        <end position="2777"/>
    </location>
</feature>
<sequence>MKIKKTPSKKLTPPPKRLRDLIKQLTDCDESDIPTYTASLPEWSFPRGDLFLWIPVLNRFDSILERICTEYNLDKIQEREFDNPTKVIIISIVHFTRLLIESCTNRNIYNSYEHLNKLLNTIDLDVLEAVLRLILRPAQRMSSQRNIRSGFSLSHDKITELARGWHFSKPLGNLDLLSLCDDDLQVTPEMATVRLQFFRTADAKQKDSKPLEESTAPTTDEPSNEEGVIVITAQMSKDSTTSETDEFKRLVEEHAIPAEYHFELAHRIRIAKRLYQPELRKRLLAIRLLSIAIMSHTVSEAMAQNRVFMYEPSLINNLADLIHPEKNAPLTVQAAALYALDAIARHRSKLSEVLTAANASANHGTLLYILRKVTVAMDSDDAYYPQDFLDALFAFVTYLIQTQSGGQMLMSAGIIPTLLTILGNKKINQLKNVTKSVGLLDSIVYGFAASFSAFCNAGGLDSLVSRIKIEVDYCTELAASRKKDSMEDVQDQNDEETCTPEEAAVDEINNAAAPHERTALLKAMFKFVLHMMESSGTADGLRNLIDSSLPLSLKSVVEQPQVFGNSVFALAINVMSTFIHNEPTSLPILQEAKLPQSFLSTITEYTTVSTDVLLAASNAFGAICLNAPGLEMFNSAKPIHHFFNLFTSPQFLRANGELDVATLLGTAMDELMRHHPVLKPDVIQAVIDMAKRVIEMGHQEIGKPADDSHLLRAAKPGEPEKPASAVMESTESEDATKSSADPKPTDAVPDDKDKKDCVLVSFIDVVARFLEGLFQNNAHCRDFTSEGGLEILLDIYSLPMLPGDFAVSIASDSLSYLFRLISEVNSATTIKIILKRLRVALENASDFLDNDSPKSMIVDFIDLKETEPAEIDRANKMFRKLVELHGFSTLLSNICTSPVFSHGKNGVAIVQEFVSQTEEPNILLLLGKLHRSAAFENFLLRSAVPKAWYSLKNLQKKASATANDHPLGISGFGLSNTDLTSEASSTPTVDKQPTAEPGNRRMEPTETRLHNTNQFRNVLTDMCACLMPIFQGLTKMSVTRRLMDNDQKKEAFKLAELMSTVIKENITFERIYKASESCRYSYIASMTTMTSLLLMDDRSQPVLQTVLVVTFDRQNGPRCFFDTLKVLWTEATKLVEIPESERSEDQKDKQKELERGIETILNIMSQLGSSKYLHDSPYTGSIASKEKDRTSPNYFNPHEWLISMRLQLLPILRELWNTPNMKKFPKGVVRDIIKNMVQLIKGDGESDIQSTSLSIGPASSNVRLTSSIFAPPRSTPVADETHIQTLIDMGFERASAEQALIRCNNQISRAIDYLFSHPQPFLNTGANAITSERSRRIGSQATDSQAAPSDGEGENQDNDEHEDDDDEHDDVDDSDEEDDDDDDDDEEVDGAEILQRALRMSMETPERNSDLDTDEDDDAPFRSEDEQDDETTQAAAQKLKEEQEARIEELAVQRKQLRDEIAAKIISLLDSREDIIFEIKDLCLVVHKFSGSDGIVEELAKYVEQNQDLDYEQSDASERMRTTLRLLALLFRENTMHAALDSFAPKLIPVLLKMFESVSNLEADKPLPSWLAALCLVLEVLIAAQEEPRSVPLETDRQAALKKEIEAGKSLKEAEAAVPKDTEVEMDTDETATLDAQRVTMLTACVKLLHQPNPAKDDLHAILRILVRVTRNHETASSFVQQGGLQLLLELPRHGLDGFRGQQAFIIIILRNIIEDLDVIEETMKDLITTWFTIPRPRLVDIATFVRTNGHVALRQPNVFIKVVERICRLTKYDPTGRSQQIGLAPKTDDKEATETAKDASGDVEMTTSEPTEADVAQAAAAAQERKAKCAELVINHLVTELMNVRVQMFEPVKMDEEETEENKEELEKKRTSIVNGRYVYAGFLLQCLVELVSSYPSCKYYVIKHHLRRNSKDGSTSSSAKWRDNGFINMLLNDFLPYGQLNPTEDSSRLKYSLSTWTASVLVAMCYDNASQNEGQEPQKSDLSVVRKSVLDGILRSFKEAISSTDAISVQYGKYLAFADLCHRILNASPNSGGPLQKPKEDTPINIAKIMLDKGFVAVLTNAVSDVDVNYPHAKTVLNALLRPLEQLTKIAIKIERTDEPSKDDKKAAEEDHHAEFVAVPDSVADEEDEAPDLYRNSALGMYDGSVMEEEDDDEMESDDDEDGFDEDEFDQDNDSDLSEMSDLSDDEDDDDDDIEDEDMMHRHHYHSGMEDDEDEMDEDDDAEMISDDEAEEIIDDDEDVDDSDDDEEGGNREMTWHLEDITDQNEPIIRLHTELDDDDHEHHHHHRRHADPFDEDQEDDLNTLDTSDFDEDDESENVDDDDIEAEITEGVFDDDILENPFLVPHELDDGIAGAETDGWARASRSLGTHRRHARGLHSIARRGGWETSMPPIQLEAVTGRGVDRAPLFDMGSVQVVGRSFRDHPGGGSGGNNDEIVTHPLLANRPGGSSGFGDSDTQRGRRSHGFSNLQAFEDILGGSAVQVLENLLNNRAGGGGSGGAYRVDVYNNGTGQVTSSFELDRMPGSSGPASGNQRGQHSAQETEAWSALQDFQPLNSSERWLQEGRMLYGSALTDKAGKLFNAISNALIPHAIEDDKRKRVAEEEARAEQRRKEEEERRKAEEEQKRKEEEERKLKAEEAKAAAEASASGTEPASEESPAAQAPAPQEKSEPSQPPTTIMINGEEVDISGTGIDIEFLEALPDDLRREVVNQHIQERQPPAPTTETESISPEFLNALPPEIREEVLQQEAIERERRERQRQQGITSTQASTAGTSTTNLLTPLDAFANEFEALLNSSGSNADTSAFQTRLIRRSPGRLPHSPIAAAATQTKTSHRKDVIQLVDRAQLATLVRLLFVPQAISKGLLNKLLLNLCENSKSRGDLLSLLICILQDGSADLAAVDRSFAQLSLQSKSSVKVQKAKANSASATTVAGESVPNLVTQRCLEALIYIVSCNSHTLTYFLTENDHLSTMKKVNVKKTKGKEKDKHALSKYPIVVLMSLLDRPVFTSNSGLMEQLMHFLATICRPLPALVKKTEEKEESKNKPVPAAAEEQSKDKTTAGDAQPPTKPEESAKTEGHGTSHKYLPKPPVIPEASIKMIVHVLTTGECSSRTFQYTLNVISHLSALDGAQQVITKELVADASQSGVQIREDLKELHAVMENTMSGVDIQGTTLTKFSPASSQQAKLLRVLKTIDYMYSRKQNLEAKSKDATDLVQKNEERILKIYDELEFGPMWRLLGSCLSVVHEKEEMINVATVLLPLIEAFMVVSKYVAEKGSQKALATASTTPSVEIPIPDAFEEEFFFRFTEDHKKILNIMVRNNPSLMSGSFSLLVKNPKMLEFDNKRNYFNQQLHKRTNRDHYPSLQLNVRRQYVFEDSYHQLQGRSGDEIKFGKLTVRFYDEEGVDAGGVSREWFSVLARQMFDPNYALFKTSAADKLTYQPNRASWANPDHLSFFKFVGRVIGKAIYDGRLLDAYFTRSFYKHILGRAVDYRDVEAIDPEYYKSLVWMLENDITDIIDLTFSVETDDFGNKKEIDLLPNGRDIPVTEENKQEYVKLITEQKLTVAIKDQINAFLDGFHDIISEQLISIFNEQELELLISGMPDIDIDDWKNNTEYQGYSQASPQINWFWRAVRSFDQEERAKLLQFATGTSKVPLEGFAHLQGSGGTQKFQIHCQYSTNRLPSAHTCFNQVDLPQYESYEGLRANLLTAIRECSTGFGFG</sequence>
<evidence type="ECO:0000313" key="16">
    <source>
        <dbReference type="Proteomes" id="UP001206595"/>
    </source>
</evidence>
<feature type="compositionally biased region" description="Low complexity" evidence="12">
    <location>
        <begin position="2643"/>
        <end position="2667"/>
    </location>
</feature>
<feature type="compositionally biased region" description="Acidic residues" evidence="12">
    <location>
        <begin position="1351"/>
        <end position="1390"/>
    </location>
</feature>
<keyword evidence="8" id="KW-0509">mRNA transport</keyword>
<feature type="region of interest" description="Disordered" evidence="12">
    <location>
        <begin position="2609"/>
        <end position="2679"/>
    </location>
</feature>
<feature type="compositionally biased region" description="Acidic residues" evidence="12">
    <location>
        <begin position="2150"/>
        <end position="2200"/>
    </location>
</feature>